<feature type="domain" description="LD-carboxypeptidase N-terminal" evidence="6">
    <location>
        <begin position="13"/>
        <end position="132"/>
    </location>
</feature>
<dbReference type="EMBL" id="MEXH01000001">
    <property type="protein sequence ID" value="OGC93197.1"/>
    <property type="molecule type" value="Genomic_DNA"/>
</dbReference>
<keyword evidence="5" id="KW-0720">Serine protease</keyword>
<gene>
    <name evidence="8" type="ORF">A2876_04825</name>
</gene>
<evidence type="ECO:0000313" key="9">
    <source>
        <dbReference type="Proteomes" id="UP000178176"/>
    </source>
</evidence>
<comment type="caution">
    <text evidence="8">The sequence shown here is derived from an EMBL/GenBank/DDBJ whole genome shotgun (WGS) entry which is preliminary data.</text>
</comment>
<dbReference type="PANTHER" id="PTHR30237">
    <property type="entry name" value="MURAMOYLTETRAPEPTIDE CARBOXYPEPTIDASE"/>
    <property type="match status" value="1"/>
</dbReference>
<dbReference type="GO" id="GO:0008236">
    <property type="term" value="F:serine-type peptidase activity"/>
    <property type="evidence" value="ECO:0007669"/>
    <property type="project" value="UniProtKB-KW"/>
</dbReference>
<keyword evidence="2" id="KW-0121">Carboxypeptidase</keyword>
<dbReference type="InterPro" id="IPR003507">
    <property type="entry name" value="S66_fam"/>
</dbReference>
<evidence type="ECO:0008006" key="10">
    <source>
        <dbReference type="Google" id="ProtNLM"/>
    </source>
</evidence>
<dbReference type="Proteomes" id="UP000178176">
    <property type="component" value="Unassembled WGS sequence"/>
</dbReference>
<dbReference type="PANTHER" id="PTHR30237:SF2">
    <property type="entry name" value="MUREIN TETRAPEPTIDE CARBOXYPEPTIDASE"/>
    <property type="match status" value="1"/>
</dbReference>
<reference evidence="8 9" key="1">
    <citation type="journal article" date="2016" name="Nat. Commun.">
        <title>Thousands of microbial genomes shed light on interconnected biogeochemical processes in an aquifer system.</title>
        <authorList>
            <person name="Anantharaman K."/>
            <person name="Brown C.T."/>
            <person name="Hug L.A."/>
            <person name="Sharon I."/>
            <person name="Castelle C.J."/>
            <person name="Probst A.J."/>
            <person name="Thomas B.C."/>
            <person name="Singh A."/>
            <person name="Wilkins M.J."/>
            <person name="Karaoz U."/>
            <person name="Brodie E.L."/>
            <person name="Williams K.H."/>
            <person name="Hubbard S.S."/>
            <person name="Banfield J.F."/>
        </authorList>
    </citation>
    <scope>NUCLEOTIDE SEQUENCE [LARGE SCALE GENOMIC DNA]</scope>
</reference>
<dbReference type="InterPro" id="IPR040921">
    <property type="entry name" value="Peptidase_S66C"/>
</dbReference>
<dbReference type="InterPro" id="IPR040449">
    <property type="entry name" value="Peptidase_S66_N"/>
</dbReference>
<keyword evidence="4" id="KW-0378">Hydrolase</keyword>
<accession>A0A1F4YGW4</accession>
<dbReference type="PIRSF" id="PIRSF028757">
    <property type="entry name" value="LD-carboxypeptidase"/>
    <property type="match status" value="1"/>
</dbReference>
<dbReference type="AlphaFoldDB" id="A0A1F4YGW4"/>
<evidence type="ECO:0000256" key="4">
    <source>
        <dbReference type="ARBA" id="ARBA00022801"/>
    </source>
</evidence>
<dbReference type="Pfam" id="PF02016">
    <property type="entry name" value="Peptidase_S66"/>
    <property type="match status" value="1"/>
</dbReference>
<name>A0A1F4YGW4_9BACT</name>
<sequence>MIKPHALKVGDTVGVVAPSDAVERKGVEKSLGVVKAWGLKVKVGGHVYAKVGDFMAGTAEERMEDLKAMIYDDEVKAVWAASGGYAVTEVMPVFNRETIEYLKSHPKWFVGYSDVCLILNVMTSLGMVSVMGPNIWGLDEWDKSGLEMLRKVLFGPPSREASEGYGGIGTSANWKSGLAGVAEGRVVASNLELLILSFGTRFDPIMHGEGDILLGLEELDIDKSMLQRQIDVILNHKRTKRIKGVIVGRLTNILEKSYPEWGMKVTPEELIRGRVKKFGVPLAFCGDFGHPDWAYGNFQGIKRLFHNRQFYPLVNGVRARLTVGEECKLEYLEEVGVG</sequence>
<evidence type="ECO:0000256" key="5">
    <source>
        <dbReference type="ARBA" id="ARBA00022825"/>
    </source>
</evidence>
<dbReference type="InterPro" id="IPR027461">
    <property type="entry name" value="Carboxypeptidase_A_C_sf"/>
</dbReference>
<dbReference type="Gene3D" id="3.50.30.60">
    <property type="entry name" value="LD-carboxypeptidase A C-terminal domain-like"/>
    <property type="match status" value="1"/>
</dbReference>
<keyword evidence="3" id="KW-0645">Protease</keyword>
<protein>
    <recommendedName>
        <fullName evidence="10">LD-carboxypeptidase</fullName>
    </recommendedName>
</protein>
<evidence type="ECO:0000256" key="3">
    <source>
        <dbReference type="ARBA" id="ARBA00022670"/>
    </source>
</evidence>
<evidence type="ECO:0000259" key="6">
    <source>
        <dbReference type="Pfam" id="PF02016"/>
    </source>
</evidence>
<dbReference type="GO" id="GO:0006508">
    <property type="term" value="P:proteolysis"/>
    <property type="evidence" value="ECO:0007669"/>
    <property type="project" value="UniProtKB-KW"/>
</dbReference>
<dbReference type="Pfam" id="PF17676">
    <property type="entry name" value="Peptidase_S66C"/>
    <property type="match status" value="1"/>
</dbReference>
<evidence type="ECO:0000259" key="7">
    <source>
        <dbReference type="Pfam" id="PF17676"/>
    </source>
</evidence>
<dbReference type="SUPFAM" id="SSF52317">
    <property type="entry name" value="Class I glutamine amidotransferase-like"/>
    <property type="match status" value="1"/>
</dbReference>
<evidence type="ECO:0000256" key="1">
    <source>
        <dbReference type="ARBA" id="ARBA00010233"/>
    </source>
</evidence>
<evidence type="ECO:0000313" key="8">
    <source>
        <dbReference type="EMBL" id="OGC93197.1"/>
    </source>
</evidence>
<organism evidence="8 9">
    <name type="scientific">Candidatus Amesbacteria bacterium RIFCSPHIGHO2_01_FULL_48_32b</name>
    <dbReference type="NCBI Taxonomy" id="1797253"/>
    <lineage>
        <taxon>Bacteria</taxon>
        <taxon>Candidatus Amesiibacteriota</taxon>
    </lineage>
</organism>
<dbReference type="Gene3D" id="3.40.50.10740">
    <property type="entry name" value="Class I glutamine amidotransferase-like"/>
    <property type="match status" value="1"/>
</dbReference>
<dbReference type="InterPro" id="IPR027478">
    <property type="entry name" value="LdcA_N"/>
</dbReference>
<dbReference type="SUPFAM" id="SSF141986">
    <property type="entry name" value="LD-carboxypeptidase A C-terminal domain-like"/>
    <property type="match status" value="1"/>
</dbReference>
<dbReference type="InterPro" id="IPR029062">
    <property type="entry name" value="Class_I_gatase-like"/>
</dbReference>
<evidence type="ECO:0000256" key="2">
    <source>
        <dbReference type="ARBA" id="ARBA00022645"/>
    </source>
</evidence>
<dbReference type="CDD" id="cd07025">
    <property type="entry name" value="Peptidase_S66"/>
    <property type="match status" value="1"/>
</dbReference>
<proteinExistence type="inferred from homology"/>
<dbReference type="GO" id="GO:0004180">
    <property type="term" value="F:carboxypeptidase activity"/>
    <property type="evidence" value="ECO:0007669"/>
    <property type="project" value="UniProtKB-KW"/>
</dbReference>
<comment type="similarity">
    <text evidence="1">Belongs to the peptidase S66 family.</text>
</comment>
<feature type="domain" description="LD-carboxypeptidase C-terminal" evidence="7">
    <location>
        <begin position="183"/>
        <end position="291"/>
    </location>
</feature>